<keyword evidence="6 8" id="KW-1133">Transmembrane helix</keyword>
<dbReference type="EMBL" id="PGFF01000001">
    <property type="protein sequence ID" value="PJJ71308.1"/>
    <property type="molecule type" value="Genomic_DNA"/>
</dbReference>
<proteinExistence type="inferred from homology"/>
<dbReference type="GO" id="GO:0005886">
    <property type="term" value="C:plasma membrane"/>
    <property type="evidence" value="ECO:0007669"/>
    <property type="project" value="UniProtKB-SubCell"/>
</dbReference>
<evidence type="ECO:0000256" key="2">
    <source>
        <dbReference type="ARBA" id="ARBA00009212"/>
    </source>
</evidence>
<dbReference type="OrthoDB" id="3733837at2"/>
<evidence type="ECO:0000256" key="3">
    <source>
        <dbReference type="ARBA" id="ARBA00022448"/>
    </source>
</evidence>
<gene>
    <name evidence="9" type="ORF">CLV46_0851</name>
</gene>
<keyword evidence="4" id="KW-1003">Cell membrane</keyword>
<dbReference type="InterPro" id="IPR007208">
    <property type="entry name" value="MrpF/PhaF-like"/>
</dbReference>
<comment type="subcellular location">
    <subcellularLocation>
        <location evidence="1">Cell membrane</location>
        <topology evidence="1">Multi-pass membrane protein</topology>
    </subcellularLocation>
</comment>
<evidence type="ECO:0000313" key="9">
    <source>
        <dbReference type="EMBL" id="PJJ71308.1"/>
    </source>
</evidence>
<accession>A0A2M9CHE3</accession>
<dbReference type="Pfam" id="PF04066">
    <property type="entry name" value="MrpF_PhaF"/>
    <property type="match status" value="1"/>
</dbReference>
<evidence type="ECO:0000256" key="5">
    <source>
        <dbReference type="ARBA" id="ARBA00022692"/>
    </source>
</evidence>
<feature type="transmembrane region" description="Helical" evidence="8">
    <location>
        <begin position="60"/>
        <end position="82"/>
    </location>
</feature>
<dbReference type="RefSeq" id="WP_100363618.1">
    <property type="nucleotide sequence ID" value="NZ_PGFF01000001.1"/>
</dbReference>
<comment type="caution">
    <text evidence="9">The sequence shown here is derived from an EMBL/GenBank/DDBJ whole genome shotgun (WGS) entry which is preliminary data.</text>
</comment>
<keyword evidence="3" id="KW-0813">Transport</keyword>
<keyword evidence="5 8" id="KW-0812">Transmembrane</keyword>
<dbReference type="GO" id="GO:0015385">
    <property type="term" value="F:sodium:proton antiporter activity"/>
    <property type="evidence" value="ECO:0007669"/>
    <property type="project" value="TreeGrafter"/>
</dbReference>
<dbReference type="PANTHER" id="PTHR34702:SF1">
    <property type="entry name" value="NA(+)_H(+) ANTIPORTER SUBUNIT F"/>
    <property type="match status" value="1"/>
</dbReference>
<evidence type="ECO:0000256" key="4">
    <source>
        <dbReference type="ARBA" id="ARBA00022475"/>
    </source>
</evidence>
<comment type="similarity">
    <text evidence="2">Belongs to the CPA3 antiporters (TC 2.A.63) subunit F family.</text>
</comment>
<dbReference type="Proteomes" id="UP000228758">
    <property type="component" value="Unassembled WGS sequence"/>
</dbReference>
<evidence type="ECO:0000256" key="1">
    <source>
        <dbReference type="ARBA" id="ARBA00004651"/>
    </source>
</evidence>
<keyword evidence="10" id="KW-1185">Reference proteome</keyword>
<feature type="transmembrane region" description="Helical" evidence="8">
    <location>
        <begin position="29"/>
        <end position="48"/>
    </location>
</feature>
<reference evidence="9 10" key="1">
    <citation type="submission" date="2017-11" db="EMBL/GenBank/DDBJ databases">
        <title>Genomic Encyclopedia of Archaeal and Bacterial Type Strains, Phase II (KMG-II): From Individual Species to Whole Genera.</title>
        <authorList>
            <person name="Goeker M."/>
        </authorList>
    </citation>
    <scope>NUCLEOTIDE SEQUENCE [LARGE SCALE GENOMIC DNA]</scope>
    <source>
        <strain evidence="9 10">DSM 27393</strain>
    </source>
</reference>
<evidence type="ECO:0000256" key="8">
    <source>
        <dbReference type="SAM" id="Phobius"/>
    </source>
</evidence>
<evidence type="ECO:0000313" key="10">
    <source>
        <dbReference type="Proteomes" id="UP000228758"/>
    </source>
</evidence>
<protein>
    <submittedName>
        <fullName evidence="9">Multicomponent Na+:H+ antiporter subunit F</fullName>
    </submittedName>
</protein>
<sequence>MSLVYLAVGILLTITAVLAVVRIVRGPSILDRIIASDMLMSTLILVLGTEMVMNGHTRTVPIMLVLAATAVFGSIAVARYVSKQDRTNEGRP</sequence>
<evidence type="ECO:0000256" key="7">
    <source>
        <dbReference type="ARBA" id="ARBA00023136"/>
    </source>
</evidence>
<organism evidence="9 10">
    <name type="scientific">Diaminobutyricimonas aerilata</name>
    <dbReference type="NCBI Taxonomy" id="1162967"/>
    <lineage>
        <taxon>Bacteria</taxon>
        <taxon>Bacillati</taxon>
        <taxon>Actinomycetota</taxon>
        <taxon>Actinomycetes</taxon>
        <taxon>Micrococcales</taxon>
        <taxon>Microbacteriaceae</taxon>
        <taxon>Diaminobutyricimonas</taxon>
    </lineage>
</organism>
<keyword evidence="7 8" id="KW-0472">Membrane</keyword>
<dbReference type="AlphaFoldDB" id="A0A2M9CHE3"/>
<evidence type="ECO:0000256" key="6">
    <source>
        <dbReference type="ARBA" id="ARBA00022989"/>
    </source>
</evidence>
<name>A0A2M9CHE3_9MICO</name>
<dbReference type="PANTHER" id="PTHR34702">
    <property type="entry name" value="NA(+)/H(+) ANTIPORTER SUBUNIT F1"/>
    <property type="match status" value="1"/>
</dbReference>